<organism evidence="1 2">
    <name type="scientific">Nostoc punctiforme NIES-2108</name>
    <dbReference type="NCBI Taxonomy" id="1356359"/>
    <lineage>
        <taxon>Bacteria</taxon>
        <taxon>Bacillati</taxon>
        <taxon>Cyanobacteriota</taxon>
        <taxon>Cyanophyceae</taxon>
        <taxon>Nostocales</taxon>
        <taxon>Nostocaceae</taxon>
        <taxon>Nostoc</taxon>
    </lineage>
</organism>
<sequence length="64" mass="6907">MTPQKALFPCPKGFDCAFVALELRISLAIFVITPCVGLWLRVAITGLTQLAQIAGRAALYLTTI</sequence>
<gene>
    <name evidence="1" type="ORF">A6769_39450</name>
</gene>
<protein>
    <submittedName>
        <fullName evidence="1">Uncharacterized protein</fullName>
    </submittedName>
</protein>
<comment type="caution">
    <text evidence="1">The sequence shown here is derived from an EMBL/GenBank/DDBJ whole genome shotgun (WGS) entry which is preliminary data.</text>
</comment>
<dbReference type="Proteomes" id="UP000252085">
    <property type="component" value="Unassembled WGS sequence"/>
</dbReference>
<reference evidence="2" key="1">
    <citation type="submission" date="2016-04" db="EMBL/GenBank/DDBJ databases">
        <authorList>
            <person name="Tabuchi Yagui T.R."/>
        </authorList>
    </citation>
    <scope>NUCLEOTIDE SEQUENCE [LARGE SCALE GENOMIC DNA]</scope>
</reference>
<dbReference type="AlphaFoldDB" id="A0A367RYP3"/>
<dbReference type="EMBL" id="LXQE01000052">
    <property type="protein sequence ID" value="RCJ40843.1"/>
    <property type="molecule type" value="Genomic_DNA"/>
</dbReference>
<evidence type="ECO:0000313" key="2">
    <source>
        <dbReference type="Proteomes" id="UP000252085"/>
    </source>
</evidence>
<proteinExistence type="predicted"/>
<evidence type="ECO:0000313" key="1">
    <source>
        <dbReference type="EMBL" id="RCJ40843.1"/>
    </source>
</evidence>
<accession>A0A367RYP3</accession>
<name>A0A367RYP3_NOSPU</name>